<evidence type="ECO:0000256" key="2">
    <source>
        <dbReference type="ARBA" id="ARBA00022679"/>
    </source>
</evidence>
<feature type="active site" description="Cysteine persulfide intermediate" evidence="9">
    <location>
        <position position="191"/>
    </location>
</feature>
<dbReference type="EMBL" id="MKIE01000004">
    <property type="protein sequence ID" value="OHW62267.1"/>
    <property type="molecule type" value="Genomic_DNA"/>
</dbReference>
<evidence type="ECO:0000259" key="10">
    <source>
        <dbReference type="Pfam" id="PF20258"/>
    </source>
</evidence>
<proteinExistence type="inferred from homology"/>
<dbReference type="Gene3D" id="2.40.30.10">
    <property type="entry name" value="Translation factors"/>
    <property type="match status" value="1"/>
</dbReference>
<dbReference type="RefSeq" id="WP_071062929.1">
    <property type="nucleotide sequence ID" value="NZ_MKIE01000004.1"/>
</dbReference>
<dbReference type="AlphaFoldDB" id="A0A1S1V7Z2"/>
<dbReference type="STRING" id="39480.EUAN_13370"/>
<dbReference type="Gene3D" id="3.40.50.620">
    <property type="entry name" value="HUPs"/>
    <property type="match status" value="1"/>
</dbReference>
<comment type="caution">
    <text evidence="12">The sequence shown here is derived from an EMBL/GenBank/DDBJ whole genome shotgun (WGS) entry which is preliminary data.</text>
</comment>
<dbReference type="CDD" id="cd01998">
    <property type="entry name" value="MnmA_TRMU-like"/>
    <property type="match status" value="1"/>
</dbReference>
<evidence type="ECO:0000256" key="8">
    <source>
        <dbReference type="ARBA" id="ARBA00051542"/>
    </source>
</evidence>
<dbReference type="Pfam" id="PF20259">
    <property type="entry name" value="tRNA_Me_trans_M"/>
    <property type="match status" value="1"/>
</dbReference>
<reference evidence="12" key="1">
    <citation type="submission" date="2016-09" db="EMBL/GenBank/DDBJ databases">
        <title>Genome sequence of Eubacterium angustum.</title>
        <authorList>
            <person name="Poehlein A."/>
            <person name="Daniel R."/>
        </authorList>
    </citation>
    <scope>NUCLEOTIDE SEQUENCE [LARGE SCALE GENOMIC DNA]</scope>
    <source>
        <strain evidence="12">DSM 1989</strain>
    </source>
</reference>
<comment type="caution">
    <text evidence="9">Lacks conserved residue(s) required for the propagation of feature annotation.</text>
</comment>
<feature type="binding site" evidence="9">
    <location>
        <begin position="9"/>
        <end position="16"/>
    </location>
    <ligand>
        <name>ATP</name>
        <dbReference type="ChEBI" id="CHEBI:30616"/>
    </ligand>
</feature>
<dbReference type="InterPro" id="IPR004506">
    <property type="entry name" value="MnmA-like"/>
</dbReference>
<comment type="similarity">
    <text evidence="9">Belongs to the MnmA/TRMU family.</text>
</comment>
<dbReference type="InterPro" id="IPR046885">
    <property type="entry name" value="MnmA-like_C"/>
</dbReference>
<dbReference type="GO" id="GO:0103016">
    <property type="term" value="F:tRNA-uridine 2-sulfurtransferase activity"/>
    <property type="evidence" value="ECO:0007669"/>
    <property type="project" value="UniProtKB-EC"/>
</dbReference>
<keyword evidence="3 9" id="KW-0819">tRNA processing</keyword>
<keyword evidence="1 9" id="KW-0820">tRNA-binding</keyword>
<dbReference type="NCBIfam" id="TIGR00420">
    <property type="entry name" value="trmU"/>
    <property type="match status" value="1"/>
</dbReference>
<dbReference type="NCBIfam" id="NF001138">
    <property type="entry name" value="PRK00143.1"/>
    <property type="match status" value="1"/>
</dbReference>
<dbReference type="PANTHER" id="PTHR11933">
    <property type="entry name" value="TRNA 5-METHYLAMINOMETHYL-2-THIOURIDYLATE -METHYLTRANSFERASE"/>
    <property type="match status" value="1"/>
</dbReference>
<keyword evidence="2 9" id="KW-0808">Transferase</keyword>
<feature type="active site" description="Nucleophile" evidence="9">
    <location>
        <position position="92"/>
    </location>
</feature>
<dbReference type="Pfam" id="PF03054">
    <property type="entry name" value="tRNA_Me_trans"/>
    <property type="match status" value="1"/>
</dbReference>
<evidence type="ECO:0000313" key="13">
    <source>
        <dbReference type="Proteomes" id="UP000180254"/>
    </source>
</evidence>
<dbReference type="InterPro" id="IPR014729">
    <property type="entry name" value="Rossmann-like_a/b/a_fold"/>
</dbReference>
<evidence type="ECO:0000259" key="11">
    <source>
        <dbReference type="Pfam" id="PF20259"/>
    </source>
</evidence>
<comment type="subcellular location">
    <subcellularLocation>
        <location evidence="9">Cytoplasm</location>
    </subcellularLocation>
</comment>
<feature type="binding site" evidence="9">
    <location>
        <position position="116"/>
    </location>
    <ligand>
        <name>ATP</name>
        <dbReference type="ChEBI" id="CHEBI:30616"/>
    </ligand>
</feature>
<dbReference type="GO" id="GO:0002143">
    <property type="term" value="P:tRNA wobble position uridine thiolation"/>
    <property type="evidence" value="ECO:0007669"/>
    <property type="project" value="TreeGrafter"/>
</dbReference>
<keyword evidence="6 9" id="KW-0694">RNA-binding</keyword>
<evidence type="ECO:0000313" key="12">
    <source>
        <dbReference type="EMBL" id="OHW62267.1"/>
    </source>
</evidence>
<evidence type="ECO:0000256" key="9">
    <source>
        <dbReference type="HAMAP-Rule" id="MF_00144"/>
    </source>
</evidence>
<keyword evidence="5 9" id="KW-0067">ATP-binding</keyword>
<feature type="domain" description="tRNA-specific 2-thiouridylase MnmA-like C-terminal" evidence="10">
    <location>
        <begin position="280"/>
        <end position="344"/>
    </location>
</feature>
<keyword evidence="13" id="KW-1185">Reference proteome</keyword>
<dbReference type="InterPro" id="IPR023382">
    <property type="entry name" value="MnmA-like_central_sf"/>
</dbReference>
<dbReference type="InterPro" id="IPR046884">
    <property type="entry name" value="MnmA-like_central"/>
</dbReference>
<dbReference type="GO" id="GO:0005737">
    <property type="term" value="C:cytoplasm"/>
    <property type="evidence" value="ECO:0007669"/>
    <property type="project" value="UniProtKB-SubCell"/>
</dbReference>
<feature type="site" description="Interaction with tRNA" evidence="9">
    <location>
        <position position="328"/>
    </location>
</feature>
<feature type="site" description="Interaction with tRNA" evidence="9">
    <location>
        <position position="117"/>
    </location>
</feature>
<feature type="region of interest" description="Interaction with tRNA" evidence="9">
    <location>
        <begin position="140"/>
        <end position="142"/>
    </location>
</feature>
<dbReference type="Pfam" id="PF20258">
    <property type="entry name" value="tRNA_Me_trans_C"/>
    <property type="match status" value="1"/>
</dbReference>
<evidence type="ECO:0000256" key="4">
    <source>
        <dbReference type="ARBA" id="ARBA00022741"/>
    </source>
</evidence>
<dbReference type="PANTHER" id="PTHR11933:SF5">
    <property type="entry name" value="MITOCHONDRIAL TRNA-SPECIFIC 2-THIOURIDYLASE 1"/>
    <property type="match status" value="1"/>
</dbReference>
<feature type="binding site" evidence="9">
    <location>
        <position position="35"/>
    </location>
    <ligand>
        <name>ATP</name>
        <dbReference type="ChEBI" id="CHEBI:30616"/>
    </ligand>
</feature>
<organism evidence="12 13">
    <name type="scientific">Andreesenia angusta</name>
    <dbReference type="NCBI Taxonomy" id="39480"/>
    <lineage>
        <taxon>Bacteria</taxon>
        <taxon>Bacillati</taxon>
        <taxon>Bacillota</taxon>
        <taxon>Tissierellia</taxon>
        <taxon>Tissierellales</taxon>
        <taxon>Gottschalkiaceae</taxon>
        <taxon>Andreesenia</taxon>
    </lineage>
</organism>
<evidence type="ECO:0000256" key="5">
    <source>
        <dbReference type="ARBA" id="ARBA00022840"/>
    </source>
</evidence>
<keyword evidence="7" id="KW-1015">Disulfide bond</keyword>
<comment type="catalytic activity">
    <reaction evidence="8 9">
        <text>S-sulfanyl-L-cysteinyl-[protein] + uridine(34) in tRNA + AH2 + ATP = 2-thiouridine(34) in tRNA + L-cysteinyl-[protein] + A + AMP + diphosphate + H(+)</text>
        <dbReference type="Rhea" id="RHEA:47032"/>
        <dbReference type="Rhea" id="RHEA-COMP:10131"/>
        <dbReference type="Rhea" id="RHEA-COMP:11726"/>
        <dbReference type="Rhea" id="RHEA-COMP:11727"/>
        <dbReference type="Rhea" id="RHEA-COMP:11728"/>
        <dbReference type="ChEBI" id="CHEBI:13193"/>
        <dbReference type="ChEBI" id="CHEBI:15378"/>
        <dbReference type="ChEBI" id="CHEBI:17499"/>
        <dbReference type="ChEBI" id="CHEBI:29950"/>
        <dbReference type="ChEBI" id="CHEBI:30616"/>
        <dbReference type="ChEBI" id="CHEBI:33019"/>
        <dbReference type="ChEBI" id="CHEBI:61963"/>
        <dbReference type="ChEBI" id="CHEBI:65315"/>
        <dbReference type="ChEBI" id="CHEBI:87170"/>
        <dbReference type="ChEBI" id="CHEBI:456215"/>
        <dbReference type="EC" id="2.8.1.13"/>
    </reaction>
</comment>
<dbReference type="GO" id="GO:0005524">
    <property type="term" value="F:ATP binding"/>
    <property type="evidence" value="ECO:0007669"/>
    <property type="project" value="UniProtKB-KW"/>
</dbReference>
<name>A0A1S1V7Z2_9FIRM</name>
<dbReference type="GO" id="GO:0000049">
    <property type="term" value="F:tRNA binding"/>
    <property type="evidence" value="ECO:0007669"/>
    <property type="project" value="UniProtKB-KW"/>
</dbReference>
<dbReference type="Proteomes" id="UP000180254">
    <property type="component" value="Unassembled WGS sequence"/>
</dbReference>
<dbReference type="Gene3D" id="2.30.30.280">
    <property type="entry name" value="Adenine nucleotide alpha hydrolases-like domains"/>
    <property type="match status" value="1"/>
</dbReference>
<dbReference type="EC" id="2.8.1.13" evidence="9"/>
<dbReference type="HAMAP" id="MF_00144">
    <property type="entry name" value="tRNA_thiouridyl_MnmA"/>
    <property type="match status" value="1"/>
</dbReference>
<keyword evidence="9" id="KW-0963">Cytoplasm</keyword>
<evidence type="ECO:0000256" key="7">
    <source>
        <dbReference type="ARBA" id="ARBA00023157"/>
    </source>
</evidence>
<evidence type="ECO:0000256" key="6">
    <source>
        <dbReference type="ARBA" id="ARBA00022884"/>
    </source>
</evidence>
<accession>A0A1S1V7Z2</accession>
<feature type="domain" description="tRNA-specific 2-thiouridylase MnmA-like central" evidence="11">
    <location>
        <begin position="200"/>
        <end position="263"/>
    </location>
</feature>
<evidence type="ECO:0000256" key="1">
    <source>
        <dbReference type="ARBA" id="ARBA00022555"/>
    </source>
</evidence>
<protein>
    <recommendedName>
        <fullName evidence="9">tRNA-specific 2-thiouridylase MnmA</fullName>
        <ecNumber evidence="9">2.8.1.13</ecNumber>
    </recommendedName>
</protein>
<comment type="function">
    <text evidence="9">Catalyzes the 2-thiolation of uridine at the wobble position (U34) of tRNA, leading to the formation of s(2)U34.</text>
</comment>
<dbReference type="SUPFAM" id="SSF52402">
    <property type="entry name" value="Adenine nucleotide alpha hydrolases-like"/>
    <property type="match status" value="1"/>
</dbReference>
<gene>
    <name evidence="12" type="primary">mnmA_2</name>
    <name evidence="9" type="synonym">mnmA</name>
    <name evidence="12" type="ORF">EUAN_13370</name>
</gene>
<keyword evidence="4 9" id="KW-0547">Nucleotide-binding</keyword>
<evidence type="ECO:0000256" key="3">
    <source>
        <dbReference type="ARBA" id="ARBA00022694"/>
    </source>
</evidence>
<sequence>MNKKKVGVGLSGGVDSGTTALILKERGYEVVGMTMKLFDHHDAEISVAREVADRIGIEHIVLDYSSSFESSVVEYTVKSYELGLTPNPCVFCNRHFKYGKLLDYCMENGIDYFATGHYARISYDEDRGIYRIFKAKDSRKDQSYNLFQLSQEQLKHLIFPLGDFSSKAEVREKSSGTLSELSSKKDSTGICFLNKISLYSFLKKRNSSSTVPGAFVDRAGNFLGRHVGLSSYTLGQKKNLPKPNGESFVVCGIDSSENKVILGSEADLLKTEISLADVNLLDPLMIFPAIVEVKLSQWSVVYSGELSSVGGEFKLSFKSPVRAPAPGQSVVFYSGDELLGGGTICSAV</sequence>